<keyword evidence="5" id="KW-1185">Reference proteome</keyword>
<dbReference type="STRING" id="1230097.A0A423WYU5"/>
<dbReference type="Pfam" id="PF23441">
    <property type="entry name" value="SDR"/>
    <property type="match status" value="1"/>
</dbReference>
<dbReference type="InterPro" id="IPR036291">
    <property type="entry name" value="NAD(P)-bd_dom_sf"/>
</dbReference>
<evidence type="ECO:0000256" key="2">
    <source>
        <dbReference type="ARBA" id="ARBA00022857"/>
    </source>
</evidence>
<dbReference type="PANTHER" id="PTHR43477:SF1">
    <property type="entry name" value="DIHYDROANTICAPSIN 7-DEHYDROGENASE"/>
    <property type="match status" value="1"/>
</dbReference>
<dbReference type="SUPFAM" id="SSF51735">
    <property type="entry name" value="NAD(P)-binding Rossmann-fold domains"/>
    <property type="match status" value="1"/>
</dbReference>
<accession>A0A423WYU5</accession>
<protein>
    <recommendedName>
        <fullName evidence="6">Ketoreductase (KR) domain-containing protein</fullName>
    </recommendedName>
</protein>
<organism evidence="4 5">
    <name type="scientific">Cytospora leucostoma</name>
    <dbReference type="NCBI Taxonomy" id="1230097"/>
    <lineage>
        <taxon>Eukaryota</taxon>
        <taxon>Fungi</taxon>
        <taxon>Dikarya</taxon>
        <taxon>Ascomycota</taxon>
        <taxon>Pezizomycotina</taxon>
        <taxon>Sordariomycetes</taxon>
        <taxon>Sordariomycetidae</taxon>
        <taxon>Diaporthales</taxon>
        <taxon>Cytosporaceae</taxon>
        <taxon>Cytospora</taxon>
    </lineage>
</organism>
<dbReference type="PRINTS" id="PR00081">
    <property type="entry name" value="GDHRDH"/>
</dbReference>
<comment type="caution">
    <text evidence="4">The sequence shown here is derived from an EMBL/GenBank/DDBJ whole genome shotgun (WGS) entry which is preliminary data.</text>
</comment>
<keyword evidence="3" id="KW-0560">Oxidoreductase</keyword>
<reference evidence="4 5" key="1">
    <citation type="submission" date="2015-09" db="EMBL/GenBank/DDBJ databases">
        <title>Host preference determinants of Valsa canker pathogens revealed by comparative genomics.</title>
        <authorList>
            <person name="Yin Z."/>
            <person name="Huang L."/>
        </authorList>
    </citation>
    <scope>NUCLEOTIDE SEQUENCE [LARGE SCALE GENOMIC DNA]</scope>
    <source>
        <strain evidence="4 5">SXYLt</strain>
    </source>
</reference>
<proteinExistence type="inferred from homology"/>
<evidence type="ECO:0000256" key="1">
    <source>
        <dbReference type="ARBA" id="ARBA00006484"/>
    </source>
</evidence>
<gene>
    <name evidence="4" type="ORF">VPNG_06438</name>
</gene>
<evidence type="ECO:0000313" key="5">
    <source>
        <dbReference type="Proteomes" id="UP000285146"/>
    </source>
</evidence>
<dbReference type="Proteomes" id="UP000285146">
    <property type="component" value="Unassembled WGS sequence"/>
</dbReference>
<evidence type="ECO:0000313" key="4">
    <source>
        <dbReference type="EMBL" id="ROW08724.1"/>
    </source>
</evidence>
<dbReference type="CDD" id="cd05233">
    <property type="entry name" value="SDR_c"/>
    <property type="match status" value="1"/>
</dbReference>
<dbReference type="Gene3D" id="3.40.50.720">
    <property type="entry name" value="NAD(P)-binding Rossmann-like Domain"/>
    <property type="match status" value="1"/>
</dbReference>
<keyword evidence="2" id="KW-0521">NADP</keyword>
<name>A0A423WYU5_9PEZI</name>
<dbReference type="AlphaFoldDB" id="A0A423WYU5"/>
<dbReference type="InParanoid" id="A0A423WYU5"/>
<dbReference type="InterPro" id="IPR051122">
    <property type="entry name" value="SDR_DHRS6-like"/>
</dbReference>
<evidence type="ECO:0008006" key="6">
    <source>
        <dbReference type="Google" id="ProtNLM"/>
    </source>
</evidence>
<dbReference type="OrthoDB" id="294295at2759"/>
<dbReference type="InterPro" id="IPR057571">
    <property type="entry name" value="SDR_PhqE-like"/>
</dbReference>
<evidence type="ECO:0000256" key="3">
    <source>
        <dbReference type="ARBA" id="ARBA00023002"/>
    </source>
</evidence>
<sequence>MTRPSSRDKLVGKKIAVIGADDINPALTCGMSADQLNSIGFGIAKILLEHGARIIVISSQQAHVDDAVSRLNAHIPDNSNLSSRVAQVTGLVGNLRDEAAVTSQLIALAPLDHVVFTSVDRIIRGPLASADLDDARHLFGLKFWGSVVVAKALAAHEIVRPGGSLTLTSGLAALRPSMGTSLGGALNGGLNTLTQGLAMELSAKKIRANTVVPGLCRTELWDKQGHSREAQEEVMAAVGKDLSVGFVALPEDVAEAYLYLIRADYANGTTVVIDGGAHI</sequence>
<dbReference type="InterPro" id="IPR002347">
    <property type="entry name" value="SDR_fam"/>
</dbReference>
<dbReference type="GO" id="GO:0016491">
    <property type="term" value="F:oxidoreductase activity"/>
    <property type="evidence" value="ECO:0007669"/>
    <property type="project" value="UniProtKB-KW"/>
</dbReference>
<comment type="similarity">
    <text evidence="1">Belongs to the short-chain dehydrogenases/reductases (SDR) family.</text>
</comment>
<dbReference type="EMBL" id="LKEB01000033">
    <property type="protein sequence ID" value="ROW08724.1"/>
    <property type="molecule type" value="Genomic_DNA"/>
</dbReference>
<dbReference type="PANTHER" id="PTHR43477">
    <property type="entry name" value="DIHYDROANTICAPSIN 7-DEHYDROGENASE"/>
    <property type="match status" value="1"/>
</dbReference>